<dbReference type="Pfam" id="PF00098">
    <property type="entry name" value="zf-CCHC"/>
    <property type="match status" value="1"/>
</dbReference>
<keyword evidence="14" id="KW-1185">Reference proteome</keyword>
<dbReference type="PANTHER" id="PTHR37984">
    <property type="entry name" value="PROTEIN CBG26694"/>
    <property type="match status" value="1"/>
</dbReference>
<evidence type="ECO:0000256" key="2">
    <source>
        <dbReference type="ARBA" id="ARBA00022679"/>
    </source>
</evidence>
<evidence type="ECO:0000259" key="11">
    <source>
        <dbReference type="PROSITE" id="PS50878"/>
    </source>
</evidence>
<name>A0ABY6KBL6_9ARAC</name>
<feature type="domain" description="Integrase catalytic" evidence="12">
    <location>
        <begin position="2230"/>
        <end position="2406"/>
    </location>
</feature>
<dbReference type="SUPFAM" id="SSF50630">
    <property type="entry name" value="Acid proteases"/>
    <property type="match status" value="2"/>
</dbReference>
<dbReference type="InterPro" id="IPR041373">
    <property type="entry name" value="RT_RNaseH"/>
</dbReference>
<keyword evidence="8" id="KW-0863">Zinc-finger</keyword>
<feature type="compositionally biased region" description="Basic and acidic residues" evidence="9">
    <location>
        <begin position="1342"/>
        <end position="1355"/>
    </location>
</feature>
<feature type="domain" description="Integrase catalytic" evidence="12">
    <location>
        <begin position="851"/>
        <end position="1001"/>
    </location>
</feature>
<evidence type="ECO:0000256" key="8">
    <source>
        <dbReference type="PROSITE-ProRule" id="PRU00047"/>
    </source>
</evidence>
<dbReference type="Pfam" id="PF17917">
    <property type="entry name" value="RT_RNaseH"/>
    <property type="match status" value="3"/>
</dbReference>
<evidence type="ECO:0000313" key="13">
    <source>
        <dbReference type="EMBL" id="UYV66184.1"/>
    </source>
</evidence>
<evidence type="ECO:0000256" key="6">
    <source>
        <dbReference type="ARBA" id="ARBA00022801"/>
    </source>
</evidence>
<feature type="region of interest" description="Disordered" evidence="9">
    <location>
        <begin position="2529"/>
        <end position="2572"/>
    </location>
</feature>
<dbReference type="SMART" id="SM00343">
    <property type="entry name" value="ZnF_C2HC"/>
    <property type="match status" value="5"/>
</dbReference>
<dbReference type="SUPFAM" id="SSF57756">
    <property type="entry name" value="Retrovirus zinc finger-like domains"/>
    <property type="match status" value="2"/>
</dbReference>
<feature type="domain" description="CCHC-type" evidence="10">
    <location>
        <begin position="1322"/>
        <end position="1337"/>
    </location>
</feature>
<dbReference type="Gene3D" id="2.40.70.10">
    <property type="entry name" value="Acid Proteases"/>
    <property type="match status" value="2"/>
</dbReference>
<keyword evidence="4" id="KW-0540">Nuclease</keyword>
<dbReference type="InterPro" id="IPR021109">
    <property type="entry name" value="Peptidase_aspartic_dom_sf"/>
</dbReference>
<dbReference type="PROSITE" id="PS00141">
    <property type="entry name" value="ASP_PROTEASE"/>
    <property type="match status" value="1"/>
</dbReference>
<dbReference type="CDD" id="cd09274">
    <property type="entry name" value="RNase_HI_RT_Ty3"/>
    <property type="match status" value="3"/>
</dbReference>
<keyword evidence="2" id="KW-0808">Transferase</keyword>
<dbReference type="PROSITE" id="PS50878">
    <property type="entry name" value="RT_POL"/>
    <property type="match status" value="2"/>
</dbReference>
<keyword evidence="5" id="KW-0255">Endonuclease</keyword>
<feature type="compositionally biased region" description="Polar residues" evidence="9">
    <location>
        <begin position="1392"/>
        <end position="1403"/>
    </location>
</feature>
<feature type="region of interest" description="Disordered" evidence="9">
    <location>
        <begin position="1342"/>
        <end position="1403"/>
    </location>
</feature>
<dbReference type="InterPro" id="IPR001584">
    <property type="entry name" value="Integrase_cat-core"/>
</dbReference>
<dbReference type="InterPro" id="IPR036875">
    <property type="entry name" value="Znf_CCHC_sf"/>
</dbReference>
<dbReference type="InterPro" id="IPR043128">
    <property type="entry name" value="Rev_trsase/Diguanyl_cyclase"/>
</dbReference>
<dbReference type="SUPFAM" id="SSF56672">
    <property type="entry name" value="DNA/RNA polymerases"/>
    <property type="match status" value="3"/>
</dbReference>
<dbReference type="InterPro" id="IPR000477">
    <property type="entry name" value="RT_dom"/>
</dbReference>
<dbReference type="Pfam" id="PF17921">
    <property type="entry name" value="Integrase_H2C2"/>
    <property type="match status" value="3"/>
</dbReference>
<dbReference type="Gene3D" id="4.10.60.10">
    <property type="entry name" value="Zinc finger, CCHC-type"/>
    <property type="match status" value="2"/>
</dbReference>
<feature type="region of interest" description="Disordered" evidence="9">
    <location>
        <begin position="1010"/>
        <end position="1033"/>
    </location>
</feature>
<feature type="compositionally biased region" description="Polar residues" evidence="9">
    <location>
        <begin position="1265"/>
        <end position="1281"/>
    </location>
</feature>
<feature type="domain" description="CCHC-type" evidence="10">
    <location>
        <begin position="218"/>
        <end position="234"/>
    </location>
</feature>
<dbReference type="Pfam" id="PF22938">
    <property type="entry name" value="Integrase_p58_C"/>
    <property type="match status" value="1"/>
</dbReference>
<dbReference type="SUPFAM" id="SSF53098">
    <property type="entry name" value="Ribonuclease H-like"/>
    <property type="match status" value="3"/>
</dbReference>
<dbReference type="InterPro" id="IPR001969">
    <property type="entry name" value="Aspartic_peptidase_AS"/>
</dbReference>
<feature type="domain" description="Reverse transcriptase" evidence="11">
    <location>
        <begin position="3257"/>
        <end position="3436"/>
    </location>
</feature>
<feature type="region of interest" description="Disordered" evidence="9">
    <location>
        <begin position="1072"/>
        <end position="1125"/>
    </location>
</feature>
<feature type="domain" description="Integrase catalytic" evidence="12">
    <location>
        <begin position="3806"/>
        <end position="3965"/>
    </location>
</feature>
<dbReference type="Gene3D" id="3.30.420.10">
    <property type="entry name" value="Ribonuclease H-like superfamily/Ribonuclease H"/>
    <property type="match status" value="3"/>
</dbReference>
<evidence type="ECO:0000256" key="4">
    <source>
        <dbReference type="ARBA" id="ARBA00022722"/>
    </source>
</evidence>
<evidence type="ECO:0000256" key="3">
    <source>
        <dbReference type="ARBA" id="ARBA00022695"/>
    </source>
</evidence>
<dbReference type="CDD" id="cd00303">
    <property type="entry name" value="retropepsin_like"/>
    <property type="match status" value="2"/>
</dbReference>
<evidence type="ECO:0000256" key="9">
    <source>
        <dbReference type="SAM" id="MobiDB-lite"/>
    </source>
</evidence>
<feature type="region of interest" description="Disordered" evidence="9">
    <location>
        <begin position="2882"/>
        <end position="2901"/>
    </location>
</feature>
<keyword evidence="6" id="KW-0378">Hydrolase</keyword>
<accession>A0ABY6KBL6</accession>
<feature type="compositionally biased region" description="Basic and acidic residues" evidence="9">
    <location>
        <begin position="1072"/>
        <end position="1102"/>
    </location>
</feature>
<reference evidence="13 14" key="1">
    <citation type="submission" date="2022-01" db="EMBL/GenBank/DDBJ databases">
        <title>A chromosomal length assembly of Cordylochernes scorpioides.</title>
        <authorList>
            <person name="Zeh D."/>
            <person name="Zeh J."/>
        </authorList>
    </citation>
    <scope>NUCLEOTIDE SEQUENCE [LARGE SCALE GENOMIC DNA]</scope>
    <source>
        <strain evidence="13">IN4F17</strain>
        <tissue evidence="13">Whole Body</tissue>
    </source>
</reference>
<dbReference type="PROSITE" id="PS50994">
    <property type="entry name" value="INTEGRASE"/>
    <property type="match status" value="3"/>
</dbReference>
<dbReference type="EC" id="2.7.7.49" evidence="1"/>
<dbReference type="InterPro" id="IPR041588">
    <property type="entry name" value="Integrase_H2C2"/>
</dbReference>
<sequence length="4019" mass="464443">MMNIEQFNPNNGNELSSYLERFDSYCIAKDIVKVDKKRATFFSLCGRETYNIIRTLTSPKNPLETEWEEVVTRIKKYFDPTPNIIVQRFKFTKRLQMPNETISEFITALKKIAEKCEFPDLEDRLRDALVCGILNEEIQSMLLMNSMLTFKVAQEMALAHEAAVKNVAEIKNGKPQEEMNVMGRAVKVRLRDEKKIFKCFRCGNTNHREEQCFFKNKRCFKCQKLGHISRVCKNGNWRSDRNNCSIDEEAEATNGLFNVNQVKDTSNMRNYMNRQRLSILGKIRADVKVNKRNITMELLVVEGPGPNLIGREAFDQIGIGLEWINYGDSVCQITEEFMDVFKEKLGQYRGPPIHIKIKTLGKPTFLRARTLPYAIRPKVEEALRKMEEQGILTPVEFTRFATPIVPVLKRDGSLRICGDYRSTVNTIVESDTFPVPAAADLQVNLAGGKVFSKLDLKDAYQQLVVDEETAELLAINTHKVLFKMRKAYTLLKRNVRQLRIFRNPKTKKSYSFLGLLNFYSKFLKDRTTVLEPLHRLLNKRNCWKWKEVEDRAFREAKNLIQSDLVLTPYDARKPLVLACDASPFGVGAVLSHVEEGMERPIAFASRTMSQTERRYAQIDKEALAIIFGISKFYKYLYGRDFKIITDHKPLLGIFNPNKPIPQMLSPRMMRWSLTLASYSYQIEHRPGRMNANADALSRAPHEKTSKETPEPVDVFLMETNEESPLEGKEVAKLTQEDSVLGIIVEWTRIGWPAHCPAEKFRPYFNRRNELSLHRECLLWGNRVVIPPVLQRRTIEQLHETHPGIVQMKAIARSHVWWPGMDKAIENRVERCENCQLVRNNPKPSPVHPWTAPVKPWSRIHIDYAGPFHGRTFLIVVDSMSKWPEAIIMDHCTATATVRVLRNLFAVHGLPDQVVSDNGRMFVGHEFQVFLMMNGIRHITSAPYHPQTNGQAERVAQTLKQLIRKNGWENISVTLPRALFTMRTTPHGTTGLTPAELLMGRRLTTRMNRLHPKESEDSENGKEHFQNRFKSQENVYARKYNGKGKWEPGKIKTVLGPRNYEVIMENGVTAKRHQDQLMRRVKEEVSEDVEKKEECNTERRGEQMNDPNESQERLEETPGPSRPIRNRRLPEYLKDCVTNWGRVLRLCKEVDLQMSEEDKISHLMKGIVEELYQALLPRDINNTDQFVSECRRIEALHRRRVTPAKYERLPNVASLDACDDNTDLSSMIRQIVREEVQRALAAPRKEPRNATIEDMVREEIDKTLAPISNPSRGSPQYRTYTPSPIARRETAAPQTPRPRAWYPKQGERLDTNEWRTTEGRPICFHCGRPGHVFRYCRDRRRQNDERENGYSQRRQEPMFFYGSRSKFPALNDDEPKDNFRRYRSPSPYPGRNGQHSSPIKGSKGNITSALVDSGASYSVVSERFRLKLRKIMFAETDVSLRVANGKIIKPKGRCSLKLDLNGLQENFEFIVLEDCSHDVILGWDFLKLSRAVIDSAEDKLFLEEFLVEDTPKNNSPLYAEREYRIEPASCQLIEVLSRDISDNATVVAESQKGLSLERELMAPSSIISLTSNRGKLWVANWSPYPKIIPQGMHVADGVVIEDSQLCVLAEGNHVGTDIGHSEDSKIAEILNIDDSLDDFQKEKLRNLLRNYRDIFDFRKKEASKTDNVKHQISTGDHLPTKQRPYRVAPAERQIIQEEVNKMEEIGIIQPSASPWASPVVLVRKKDGSWRFCVDYRRLNKITKKDVYPLPRIDDTLDCLQGARFYSSMDLQSGYWQIDVEESDREKTAFITPDGLYEFKVMPFGLCNAPATFERMMDGLLKGHKWTICLCYLDDIVVFSDDFEEHLRRLQLVLGCLRKAGLCLNPGKCRFGAKTITVLGHEVSGDGICLDPEKNRAVRDFPRPKSLKEVRSFLGLSSYYRRFIPNYAHIAQPLNALLKKDSVFSWNIEERHAFEALKSALISEPVLGHFDHSSPTEIHTDASNYGIGAVLAQIQKGKERAIAYASRTLNKAERNYSTTERECLAIIWAIGKFRPYVFGRQFTIVTDHHSLYWLTNFKDPCGRLARWALRLQEFDVTVVHKSGRKHQDADCLSRSPLNCSEDIEEDIPCIVALQNFGREQMKDPDLTKIADKIQQETSNKSFIKIDDTLHKKNYDPMGREWLLVVPRHLRPEILRNSHDSPTSGHLGFTKTYDRIRKKFYWPGMYRNVRKYVAHCPDCQRRKRQPQLPPGLLQPIPVPIAAFEKVGMDLLGRFPTSMCGNRWIIVCTDYLTKFAITKALPTSESVEVAKFSIKDVILKHGAPRKVITDRGRNFTSSMIRDLNKHCRITHRTTTAYHPQTNGLTERLNKTIADMLSMYVDVNQKDWDEILPFVTFAYNTAKQESTGFSPFYLVHGREAETPLDLLFPKFPSEDEDDFIQTLGSRAEEARQLARIHTMRSQGENKLRYDAHHRNIIYQPGDLVWIYIPVRKVGLSEKLMRRYFGPYKVTRKISDVTYEVETFGDQHGRRKTKDIVHICRMKPYLDPEKWEDHLEEDMEDDLSSPQKEEVPGEGRQPPLAQEEVPRPGDLDIPGPITRSLAPKVRKCDLSKLAYELGEVVPPESRIVDLKHLILNSQSYEEEFAKQLLETLIEDRERIEERERIEDRKRIEDRERIERERKEQMVMEFELEKLRIQTTRGNNDTSRSTSNDAHYEIRKLMPKYESKDNDLSFYLILFERQAKRLGLDEDQWAFSLLGLLPYEMTQLIARETEEQSGDYRFVKRLLLKRYKLSPEQFRQKFEKHERSQKGSWRDFAFELRGYFNEWIEGMNVENFDALKDLSVTNQLKKKVPNVLRNHLIDDWTKLNNPDELADKLDEYENVRTEMGPPHWNAKHLIPPSFQQKSARFPNQSEVKETKQGTNVSGQDAARNEISETYPNTLRRMVNRTIRNDKGEPKYFNCNQFGHIARDCPAPRTTLTCRGCGQTGHKERNCTRPKEGLKVANLEVEGLETVPPDVYLKDVKIDNKETVKAMIDTGSSSCLMRESVARRISVDIEPDSTSLYGIGNQTAPAARTVGKTTVDLEIDGVVGREITVFIVNDDAQPYDLLIGRTWTDLPYVSFARIGVDDACVDSLLEVVDGKTTVPIISAGKGKLRVRKNQCVGRVELLNLDDIVVNLDVAEDSFQTKNEEKREGQDQMKRKRPILPEDINVNHSLTSKERQEILDVVNEYRDCFALGMEELGCTDVTKMDIKEVDGSKPVCLRPYKTTASEREAIREIVREWKDNGIVTETRSPYASPVLLVRKKTGDHRLVVDYRRLNIQTVKDKFPLPRIDDLLEGLRNAKFFTTLDLAHGYLQIPLTDKAKLKTAFITPDDTGQFERMIFGLANAPAEFQRLMHTVLGPLLNKKAFCYLDDVIIPAKDWREMIERLREVLERIRSAKLTLKPSKCEFGRREVEFLGYVISTGGLKPGPRKIKAIKEFPEPKNVHDIRRFLGLTNFFRRFVKDFARKAEPLSRLTKKGSQFEWKEEQRRSFGGLRKDLVEYPVLAHYNPELKTEVHCDASAEGLAGMVLQMDEDCKWRLVYCVSKKTTEAEKMYHSSKLELMAIVWTLDRLRQFLVGIKFTVVTDCQALVYMNAKKTTNPQIARWYNLIQEYDFEIRHKPGEKMAHVDGMSRAPVDDPRDTMEEIVEKNLEVCLTITLEEQILMIQHSDPELRDLIQIFRKDPCDRTVGEQNRINDYSYKGGRLFRMVKNGEEERALYVIPKSMRKSLVVKFHDLMGHFATDRTVNKIKELYWFPSMKRYVRRHVAMCLECLFNKVPGGKQQGFLHPIKSGKRPFSIVHMDHVGPFVRSTKGNQELLVIVDNFTRFVRLSPVRNTSTQNVLKVMKSFVNDFGLPDKIISDKGSCFTSRQFEEFCRGNGIHHTLNSTKHPQGNGMVERVNRTVLSTIATSIEDPRRKDWDLKIKEVERDLNNAVNKTTNKTPFETLHGYSPRFHDGILRRLADEDVDPWTEPDRIQESVRTQIENKQEIMKTYYDKKCRTIQFE</sequence>
<keyword evidence="7" id="KW-0695">RNA-directed DNA polymerase</keyword>
<dbReference type="Gene3D" id="3.10.10.10">
    <property type="entry name" value="HIV Type 1 Reverse Transcriptase, subunit A, domain 1"/>
    <property type="match status" value="3"/>
</dbReference>
<feature type="compositionally biased region" description="Basic and acidic residues" evidence="9">
    <location>
        <begin position="1010"/>
        <end position="1025"/>
    </location>
</feature>
<dbReference type="EMBL" id="CP092866">
    <property type="protein sequence ID" value="UYV66184.1"/>
    <property type="molecule type" value="Genomic_DNA"/>
</dbReference>
<gene>
    <name evidence="13" type="ORF">LAZ67_4000631</name>
</gene>
<feature type="domain" description="CCHC-type" evidence="10">
    <location>
        <begin position="2933"/>
        <end position="2946"/>
    </location>
</feature>
<evidence type="ECO:0000259" key="12">
    <source>
        <dbReference type="PROSITE" id="PS50994"/>
    </source>
</evidence>
<dbReference type="PANTHER" id="PTHR37984:SF5">
    <property type="entry name" value="PROTEIN NYNRIN-LIKE"/>
    <property type="match status" value="1"/>
</dbReference>
<dbReference type="InterPro" id="IPR012337">
    <property type="entry name" value="RNaseH-like_sf"/>
</dbReference>
<dbReference type="InterPro" id="IPR050951">
    <property type="entry name" value="Retrovirus_Pol_polyprotein"/>
</dbReference>
<dbReference type="Pfam" id="PF00078">
    <property type="entry name" value="RVT_1"/>
    <property type="match status" value="2"/>
</dbReference>
<dbReference type="InterPro" id="IPR054465">
    <property type="entry name" value="Integrase_p58-like_C"/>
</dbReference>
<feature type="domain" description="CCHC-type" evidence="10">
    <location>
        <begin position="2954"/>
        <end position="2969"/>
    </location>
</feature>
<feature type="domain" description="Reverse transcriptase" evidence="11">
    <location>
        <begin position="1702"/>
        <end position="1916"/>
    </location>
</feature>
<protein>
    <recommendedName>
        <fullName evidence="1">RNA-directed DNA polymerase</fullName>
        <ecNumber evidence="1">2.7.7.49</ecNumber>
    </recommendedName>
</protein>
<dbReference type="PROSITE" id="PS50158">
    <property type="entry name" value="ZF_CCHC"/>
    <property type="match status" value="5"/>
</dbReference>
<keyword evidence="8" id="KW-0479">Metal-binding</keyword>
<feature type="region of interest" description="Disordered" evidence="9">
    <location>
        <begin position="1261"/>
        <end position="1307"/>
    </location>
</feature>
<feature type="domain" description="CCHC-type" evidence="10">
    <location>
        <begin position="198"/>
        <end position="212"/>
    </location>
</feature>
<keyword evidence="8" id="KW-0862">Zinc</keyword>
<dbReference type="Gene3D" id="1.10.340.70">
    <property type="match status" value="3"/>
</dbReference>
<feature type="non-terminal residue" evidence="13">
    <location>
        <position position="1"/>
    </location>
</feature>
<dbReference type="InterPro" id="IPR036397">
    <property type="entry name" value="RNaseH_sf"/>
</dbReference>
<evidence type="ECO:0000256" key="7">
    <source>
        <dbReference type="ARBA" id="ARBA00022918"/>
    </source>
</evidence>
<dbReference type="Gene3D" id="3.30.70.270">
    <property type="match status" value="5"/>
</dbReference>
<evidence type="ECO:0000256" key="5">
    <source>
        <dbReference type="ARBA" id="ARBA00022759"/>
    </source>
</evidence>
<evidence type="ECO:0000256" key="1">
    <source>
        <dbReference type="ARBA" id="ARBA00012493"/>
    </source>
</evidence>
<proteinExistence type="predicted"/>
<dbReference type="InterPro" id="IPR043502">
    <property type="entry name" value="DNA/RNA_pol_sf"/>
</dbReference>
<dbReference type="CDD" id="cd01647">
    <property type="entry name" value="RT_LTR"/>
    <property type="match status" value="2"/>
</dbReference>
<organism evidence="13 14">
    <name type="scientific">Cordylochernes scorpioides</name>
    <dbReference type="NCBI Taxonomy" id="51811"/>
    <lineage>
        <taxon>Eukaryota</taxon>
        <taxon>Metazoa</taxon>
        <taxon>Ecdysozoa</taxon>
        <taxon>Arthropoda</taxon>
        <taxon>Chelicerata</taxon>
        <taxon>Arachnida</taxon>
        <taxon>Pseudoscorpiones</taxon>
        <taxon>Cheliferoidea</taxon>
        <taxon>Chernetidae</taxon>
        <taxon>Cordylochernes</taxon>
    </lineage>
</organism>
<dbReference type="Pfam" id="PF13650">
    <property type="entry name" value="Asp_protease_2"/>
    <property type="match status" value="2"/>
</dbReference>
<keyword evidence="3" id="KW-0548">Nucleotidyltransferase</keyword>
<dbReference type="Proteomes" id="UP001235939">
    <property type="component" value="Chromosome 04"/>
</dbReference>
<evidence type="ECO:0000259" key="10">
    <source>
        <dbReference type="PROSITE" id="PS50158"/>
    </source>
</evidence>
<dbReference type="Gene3D" id="3.10.20.370">
    <property type="match status" value="1"/>
</dbReference>
<evidence type="ECO:0000313" key="14">
    <source>
        <dbReference type="Proteomes" id="UP001235939"/>
    </source>
</evidence>
<dbReference type="InterPro" id="IPR001878">
    <property type="entry name" value="Znf_CCHC"/>
</dbReference>
<dbReference type="Pfam" id="PF00665">
    <property type="entry name" value="rve"/>
    <property type="match status" value="2"/>
</dbReference>